<gene>
    <name evidence="1" type="ORF">T4D_13389</name>
</gene>
<name>A0A0V1G3Y8_TRIPS</name>
<evidence type="ECO:0000313" key="2">
    <source>
        <dbReference type="Proteomes" id="UP000054995"/>
    </source>
</evidence>
<keyword evidence="2" id="KW-1185">Reference proteome</keyword>
<sequence length="90" mass="10144">MEFAKLTTAYPALCIDCHLNFALTAFCNTTKNVYLMICNSTTTYVRIYKTLLTTQIINNTVKNCVMRSDCQSANESAYSEAEARKVIGKR</sequence>
<comment type="caution">
    <text evidence="1">The sequence shown here is derived from an EMBL/GenBank/DDBJ whole genome shotgun (WGS) entry which is preliminary data.</text>
</comment>
<accession>A0A0V1G3Y8</accession>
<reference evidence="1 2" key="1">
    <citation type="submission" date="2015-01" db="EMBL/GenBank/DDBJ databases">
        <title>Evolution of Trichinella species and genotypes.</title>
        <authorList>
            <person name="Korhonen P.K."/>
            <person name="Edoardo P."/>
            <person name="Giuseppe L.R."/>
            <person name="Gasser R.B."/>
        </authorList>
    </citation>
    <scope>NUCLEOTIDE SEQUENCE [LARGE SCALE GENOMIC DNA]</scope>
    <source>
        <strain evidence="1">ISS470</strain>
    </source>
</reference>
<dbReference type="Proteomes" id="UP000054995">
    <property type="component" value="Unassembled WGS sequence"/>
</dbReference>
<dbReference type="EMBL" id="JYDT01000004">
    <property type="protein sequence ID" value="KRY92909.1"/>
    <property type="molecule type" value="Genomic_DNA"/>
</dbReference>
<protein>
    <submittedName>
        <fullName evidence="1">Uncharacterized protein</fullName>
    </submittedName>
</protein>
<organism evidence="1 2">
    <name type="scientific">Trichinella pseudospiralis</name>
    <name type="common">Parasitic roundworm</name>
    <dbReference type="NCBI Taxonomy" id="6337"/>
    <lineage>
        <taxon>Eukaryota</taxon>
        <taxon>Metazoa</taxon>
        <taxon>Ecdysozoa</taxon>
        <taxon>Nematoda</taxon>
        <taxon>Enoplea</taxon>
        <taxon>Dorylaimia</taxon>
        <taxon>Trichinellida</taxon>
        <taxon>Trichinellidae</taxon>
        <taxon>Trichinella</taxon>
    </lineage>
</organism>
<proteinExistence type="predicted"/>
<evidence type="ECO:0000313" key="1">
    <source>
        <dbReference type="EMBL" id="KRY92909.1"/>
    </source>
</evidence>
<dbReference type="AlphaFoldDB" id="A0A0V1G3Y8"/>